<feature type="compositionally biased region" description="Basic and acidic residues" evidence="1">
    <location>
        <begin position="22"/>
        <end position="46"/>
    </location>
</feature>
<evidence type="ECO:0000313" key="2">
    <source>
        <dbReference type="EMBL" id="PIM99314.1"/>
    </source>
</evidence>
<reference evidence="3" key="1">
    <citation type="journal article" date="2018" name="Gigascience">
        <title>Genome assembly of the Pink Ipe (Handroanthus impetiginosus, Bignoniaceae), a highly valued, ecologically keystone Neotropical timber forest tree.</title>
        <authorList>
            <person name="Silva-Junior O.B."/>
            <person name="Grattapaglia D."/>
            <person name="Novaes E."/>
            <person name="Collevatti R.G."/>
        </authorList>
    </citation>
    <scope>NUCLEOTIDE SEQUENCE [LARGE SCALE GENOMIC DNA]</scope>
    <source>
        <strain evidence="3">cv. UFG-1</strain>
    </source>
</reference>
<evidence type="ECO:0000256" key="1">
    <source>
        <dbReference type="SAM" id="MobiDB-lite"/>
    </source>
</evidence>
<proteinExistence type="predicted"/>
<dbReference type="AlphaFoldDB" id="A0A2G9G2E2"/>
<dbReference type="EMBL" id="NKXS01007671">
    <property type="protein sequence ID" value="PIM99314.1"/>
    <property type="molecule type" value="Genomic_DNA"/>
</dbReference>
<sequence length="55" mass="6161">MKIPIDRCPAPLHTNALEDEDGLHNQPRDAQPEEEGERANLAEPDKPQLSADEEE</sequence>
<comment type="caution">
    <text evidence="2">The sequence shown here is derived from an EMBL/GenBank/DDBJ whole genome shotgun (WGS) entry which is preliminary data.</text>
</comment>
<feature type="region of interest" description="Disordered" evidence="1">
    <location>
        <begin position="1"/>
        <end position="55"/>
    </location>
</feature>
<accession>A0A2G9G2E2</accession>
<protein>
    <submittedName>
        <fullName evidence="2">Uncharacterized protein</fullName>
    </submittedName>
</protein>
<gene>
    <name evidence="2" type="ORF">CDL12_28198</name>
</gene>
<dbReference type="Proteomes" id="UP000231279">
    <property type="component" value="Unassembled WGS sequence"/>
</dbReference>
<organism evidence="2 3">
    <name type="scientific">Handroanthus impetiginosus</name>
    <dbReference type="NCBI Taxonomy" id="429701"/>
    <lineage>
        <taxon>Eukaryota</taxon>
        <taxon>Viridiplantae</taxon>
        <taxon>Streptophyta</taxon>
        <taxon>Embryophyta</taxon>
        <taxon>Tracheophyta</taxon>
        <taxon>Spermatophyta</taxon>
        <taxon>Magnoliopsida</taxon>
        <taxon>eudicotyledons</taxon>
        <taxon>Gunneridae</taxon>
        <taxon>Pentapetalae</taxon>
        <taxon>asterids</taxon>
        <taxon>lamiids</taxon>
        <taxon>Lamiales</taxon>
        <taxon>Bignoniaceae</taxon>
        <taxon>Crescentiina</taxon>
        <taxon>Tabebuia alliance</taxon>
        <taxon>Handroanthus</taxon>
    </lineage>
</organism>
<keyword evidence="3" id="KW-1185">Reference proteome</keyword>
<name>A0A2G9G2E2_9LAMI</name>
<evidence type="ECO:0000313" key="3">
    <source>
        <dbReference type="Proteomes" id="UP000231279"/>
    </source>
</evidence>